<proteinExistence type="predicted"/>
<sequence>MKPLKIGLALGSGAARGWAHIGVIRALEEMGVEPDIVTGTSIGSLVGGAYAAGKLDELEQWVRDMDRWTVFNLLDLGLSGGGMISGKKVFDHARERFGKTDIRSLQRRYAAIATDLYTGKEIWLREGDLFSVARASCGMPGLLAPTAHDGRWLVDGALVNPVPVSLARALEADFVIAVHLNSQVHVDDDDEFPPHDQAPQSENDKTAKDAEQKARAERQDELEDEEEQGLFQNFLARSQNYMDQVRSKFNKEPRSPSMLGVMAGSIDIMQERITKARMAGDPPDILLQPKLGSIGLLEFDQGADAIRIGYETTMRLKDLILDEIRIMYKRRNGGPTLPKTKKRSSEQKKMSPSKAGK</sequence>
<feature type="active site" description="Proton acceptor" evidence="4">
    <location>
        <position position="155"/>
    </location>
</feature>
<dbReference type="GO" id="GO:0016787">
    <property type="term" value="F:hydrolase activity"/>
    <property type="evidence" value="ECO:0007669"/>
    <property type="project" value="UniProtKB-UniRule"/>
</dbReference>
<feature type="short sequence motif" description="DGA/G" evidence="4">
    <location>
        <begin position="155"/>
        <end position="157"/>
    </location>
</feature>
<evidence type="ECO:0000256" key="1">
    <source>
        <dbReference type="ARBA" id="ARBA00022801"/>
    </source>
</evidence>
<dbReference type="AlphaFoldDB" id="A0A432WRD4"/>
<dbReference type="InterPro" id="IPR016035">
    <property type="entry name" value="Acyl_Trfase/lysoPLipase"/>
</dbReference>
<keyword evidence="2 4" id="KW-0442">Lipid degradation</keyword>
<dbReference type="GO" id="GO:0016042">
    <property type="term" value="P:lipid catabolic process"/>
    <property type="evidence" value="ECO:0007669"/>
    <property type="project" value="UniProtKB-UniRule"/>
</dbReference>
<dbReference type="SUPFAM" id="SSF52151">
    <property type="entry name" value="FabD/lysophospholipase-like"/>
    <property type="match status" value="1"/>
</dbReference>
<dbReference type="EMBL" id="PIPM01000001">
    <property type="protein sequence ID" value="RUO36366.1"/>
    <property type="molecule type" value="Genomic_DNA"/>
</dbReference>
<dbReference type="InterPro" id="IPR002641">
    <property type="entry name" value="PNPLA_dom"/>
</dbReference>
<evidence type="ECO:0000256" key="4">
    <source>
        <dbReference type="PROSITE-ProRule" id="PRU01161"/>
    </source>
</evidence>
<evidence type="ECO:0000256" key="5">
    <source>
        <dbReference type="SAM" id="MobiDB-lite"/>
    </source>
</evidence>
<dbReference type="PANTHER" id="PTHR14226:SF76">
    <property type="entry name" value="NTE FAMILY PROTEIN RSSA"/>
    <property type="match status" value="1"/>
</dbReference>
<dbReference type="RefSeq" id="WP_126775678.1">
    <property type="nucleotide sequence ID" value="NZ_PIPM01000001.1"/>
</dbReference>
<protein>
    <submittedName>
        <fullName evidence="7">Patatin</fullName>
    </submittedName>
</protein>
<keyword evidence="8" id="KW-1185">Reference proteome</keyword>
<dbReference type="InterPro" id="IPR050301">
    <property type="entry name" value="NTE"/>
</dbReference>
<evidence type="ECO:0000313" key="7">
    <source>
        <dbReference type="EMBL" id="RUO36366.1"/>
    </source>
</evidence>
<accession>A0A432WRD4</accession>
<reference evidence="7 8" key="1">
    <citation type="journal article" date="2011" name="Front. Microbiol.">
        <title>Genomic signatures of strain selection and enhancement in Bacillus atrophaeus var. globigii, a historical biowarfare simulant.</title>
        <authorList>
            <person name="Gibbons H.S."/>
            <person name="Broomall S.M."/>
            <person name="McNew L.A."/>
            <person name="Daligault H."/>
            <person name="Chapman C."/>
            <person name="Bruce D."/>
            <person name="Karavis M."/>
            <person name="Krepps M."/>
            <person name="McGregor P.A."/>
            <person name="Hong C."/>
            <person name="Park K.H."/>
            <person name="Akmal A."/>
            <person name="Feldman A."/>
            <person name="Lin J.S."/>
            <person name="Chang W.E."/>
            <person name="Higgs B.W."/>
            <person name="Demirev P."/>
            <person name="Lindquist J."/>
            <person name="Liem A."/>
            <person name="Fochler E."/>
            <person name="Read T.D."/>
            <person name="Tapia R."/>
            <person name="Johnson S."/>
            <person name="Bishop-Lilly K.A."/>
            <person name="Detter C."/>
            <person name="Han C."/>
            <person name="Sozhamannan S."/>
            <person name="Rosenzweig C.N."/>
            <person name="Skowronski E.W."/>
        </authorList>
    </citation>
    <scope>NUCLEOTIDE SEQUENCE [LARGE SCALE GENOMIC DNA]</scope>
    <source>
        <strain evidence="7 8">GYP-17</strain>
    </source>
</reference>
<evidence type="ECO:0000313" key="8">
    <source>
        <dbReference type="Proteomes" id="UP000288405"/>
    </source>
</evidence>
<comment type="caution">
    <text evidence="4">Lacks conserved residue(s) required for the propagation of feature annotation.</text>
</comment>
<feature type="region of interest" description="Disordered" evidence="5">
    <location>
        <begin position="186"/>
        <end position="227"/>
    </location>
</feature>
<dbReference type="PROSITE" id="PS51635">
    <property type="entry name" value="PNPLA"/>
    <property type="match status" value="1"/>
</dbReference>
<dbReference type="OrthoDB" id="5290098at2"/>
<dbReference type="Gene3D" id="3.40.1090.10">
    <property type="entry name" value="Cytosolic phospholipase A2 catalytic domain"/>
    <property type="match status" value="1"/>
</dbReference>
<dbReference type="PANTHER" id="PTHR14226">
    <property type="entry name" value="NEUROPATHY TARGET ESTERASE/SWISS CHEESE D.MELANOGASTER"/>
    <property type="match status" value="1"/>
</dbReference>
<evidence type="ECO:0000256" key="3">
    <source>
        <dbReference type="ARBA" id="ARBA00023098"/>
    </source>
</evidence>
<gene>
    <name evidence="7" type="ORF">CWE11_00660</name>
</gene>
<dbReference type="Pfam" id="PF01734">
    <property type="entry name" value="Patatin"/>
    <property type="match status" value="1"/>
</dbReference>
<feature type="short sequence motif" description="GXSXG" evidence="4">
    <location>
        <begin position="39"/>
        <end position="43"/>
    </location>
</feature>
<evidence type="ECO:0000256" key="2">
    <source>
        <dbReference type="ARBA" id="ARBA00022963"/>
    </source>
</evidence>
<keyword evidence="1 4" id="KW-0378">Hydrolase</keyword>
<feature type="region of interest" description="Disordered" evidence="5">
    <location>
        <begin position="331"/>
        <end position="357"/>
    </location>
</feature>
<feature type="domain" description="PNPLA" evidence="6">
    <location>
        <begin position="8"/>
        <end position="168"/>
    </location>
</feature>
<dbReference type="Proteomes" id="UP000288405">
    <property type="component" value="Unassembled WGS sequence"/>
</dbReference>
<comment type="caution">
    <text evidence="7">The sequence shown here is derived from an EMBL/GenBank/DDBJ whole genome shotgun (WGS) entry which is preliminary data.</text>
</comment>
<evidence type="ECO:0000259" key="6">
    <source>
        <dbReference type="PROSITE" id="PS51635"/>
    </source>
</evidence>
<feature type="compositionally biased region" description="Basic and acidic residues" evidence="5">
    <location>
        <begin position="202"/>
        <end position="219"/>
    </location>
</feature>
<keyword evidence="3 4" id="KW-0443">Lipid metabolism</keyword>
<feature type="active site" description="Nucleophile" evidence="4">
    <location>
        <position position="41"/>
    </location>
</feature>
<organism evidence="7 8">
    <name type="scientific">Aliidiomarina sanyensis</name>
    <dbReference type="NCBI Taxonomy" id="1249555"/>
    <lineage>
        <taxon>Bacteria</taxon>
        <taxon>Pseudomonadati</taxon>
        <taxon>Pseudomonadota</taxon>
        <taxon>Gammaproteobacteria</taxon>
        <taxon>Alteromonadales</taxon>
        <taxon>Idiomarinaceae</taxon>
        <taxon>Aliidiomarina</taxon>
    </lineage>
</organism>
<name>A0A432WRD4_9GAMM</name>